<dbReference type="PANTHER" id="PTHR13413">
    <property type="entry name" value="YLP MOTIF CONTAINING PROTEIN NUCLEAR PROTEIN ZAP"/>
    <property type="match status" value="1"/>
</dbReference>
<evidence type="ECO:0000256" key="3">
    <source>
        <dbReference type="ARBA" id="ARBA00022491"/>
    </source>
</evidence>
<feature type="compositionally biased region" description="Basic and acidic residues" evidence="13">
    <location>
        <begin position="841"/>
        <end position="891"/>
    </location>
</feature>
<feature type="compositionally biased region" description="Basic and acidic residues" evidence="13">
    <location>
        <begin position="565"/>
        <end position="594"/>
    </location>
</feature>
<comment type="subunit">
    <text evidence="10">Interacts with PPP1CA and NCOA5. Forms a complex with ILF2, ILF3, KHDRBS1, RBMX, NCOA5 and PPP1CA.</text>
</comment>
<keyword evidence="4" id="KW-1017">Isopeptide bond</keyword>
<evidence type="ECO:0000256" key="5">
    <source>
        <dbReference type="ARBA" id="ARBA00022843"/>
    </source>
</evidence>
<feature type="compositionally biased region" description="Polar residues" evidence="13">
    <location>
        <begin position="486"/>
        <end position="503"/>
    </location>
</feature>
<evidence type="ECO:0000256" key="2">
    <source>
        <dbReference type="ARBA" id="ARBA00022481"/>
    </source>
</evidence>
<keyword evidence="2" id="KW-0488">Methylation</keyword>
<feature type="region of interest" description="Disordered" evidence="13">
    <location>
        <begin position="1218"/>
        <end position="1242"/>
    </location>
</feature>
<feature type="compositionally biased region" description="Basic residues" evidence="13">
    <location>
        <begin position="800"/>
        <end position="809"/>
    </location>
</feature>
<evidence type="ECO:0000313" key="16">
    <source>
        <dbReference type="Proteomes" id="UP000005408"/>
    </source>
</evidence>
<dbReference type="InterPro" id="IPR026314">
    <property type="entry name" value="YLP_motif_con_p1"/>
</dbReference>
<feature type="compositionally biased region" description="Polar residues" evidence="13">
    <location>
        <begin position="763"/>
        <end position="778"/>
    </location>
</feature>
<feature type="compositionally biased region" description="Polar residues" evidence="13">
    <location>
        <begin position="292"/>
        <end position="312"/>
    </location>
</feature>
<feature type="compositionally biased region" description="Basic and acidic residues" evidence="13">
    <location>
        <begin position="940"/>
        <end position="958"/>
    </location>
</feature>
<dbReference type="InterPro" id="IPR058903">
    <property type="entry name" value="Spectrin_YLPM1-like"/>
</dbReference>
<evidence type="ECO:0000256" key="9">
    <source>
        <dbReference type="ARBA" id="ARBA00058677"/>
    </source>
</evidence>
<comment type="function">
    <text evidence="9">Plays a role in the reduction of telomerase activity during differentiation of embryonic stem cells by binding to the core promoter of TERT and controlling its down-regulation.</text>
</comment>
<feature type="compositionally biased region" description="Gly residues" evidence="13">
    <location>
        <begin position="388"/>
        <end position="402"/>
    </location>
</feature>
<feature type="compositionally biased region" description="Basic and acidic residues" evidence="13">
    <location>
        <begin position="221"/>
        <end position="230"/>
    </location>
</feature>
<feature type="compositionally biased region" description="Polar residues" evidence="13">
    <location>
        <begin position="595"/>
        <end position="606"/>
    </location>
</feature>
<evidence type="ECO:0000313" key="15">
    <source>
        <dbReference type="EnsemblMetazoa" id="G13729.1:cds"/>
    </source>
</evidence>
<feature type="compositionally biased region" description="Basic and acidic residues" evidence="13">
    <location>
        <begin position="980"/>
        <end position="1016"/>
    </location>
</feature>
<dbReference type="EnsemblMetazoa" id="G13729.1">
    <property type="protein sequence ID" value="G13729.1:cds"/>
    <property type="gene ID" value="G13729"/>
</dbReference>
<evidence type="ECO:0000256" key="13">
    <source>
        <dbReference type="SAM" id="MobiDB-lite"/>
    </source>
</evidence>
<feature type="compositionally biased region" description="Basic and acidic residues" evidence="13">
    <location>
        <begin position="537"/>
        <end position="553"/>
    </location>
</feature>
<evidence type="ECO:0000256" key="8">
    <source>
        <dbReference type="ARBA" id="ARBA00023242"/>
    </source>
</evidence>
<dbReference type="GO" id="GO:0032204">
    <property type="term" value="P:regulation of telomere maintenance"/>
    <property type="evidence" value="ECO:0007669"/>
    <property type="project" value="TreeGrafter"/>
</dbReference>
<feature type="region of interest" description="Disordered" evidence="13">
    <location>
        <begin position="737"/>
        <end position="1016"/>
    </location>
</feature>
<feature type="region of interest" description="Disordered" evidence="13">
    <location>
        <begin position="221"/>
        <end position="321"/>
    </location>
</feature>
<feature type="compositionally biased region" description="Low complexity" evidence="13">
    <location>
        <begin position="465"/>
        <end position="479"/>
    </location>
</feature>
<evidence type="ECO:0000256" key="6">
    <source>
        <dbReference type="ARBA" id="ARBA00023015"/>
    </source>
</evidence>
<feature type="region of interest" description="Disordered" evidence="13">
    <location>
        <begin position="342"/>
        <end position="607"/>
    </location>
</feature>
<evidence type="ECO:0000256" key="11">
    <source>
        <dbReference type="ARBA" id="ARBA00068971"/>
    </source>
</evidence>
<feature type="domain" description="YLPM1-like spectrin repeat" evidence="14">
    <location>
        <begin position="126"/>
        <end position="245"/>
    </location>
</feature>
<dbReference type="Proteomes" id="UP000005408">
    <property type="component" value="Unassembled WGS sequence"/>
</dbReference>
<dbReference type="GO" id="GO:0016607">
    <property type="term" value="C:nuclear speck"/>
    <property type="evidence" value="ECO:0007669"/>
    <property type="project" value="UniProtKB-SubCell"/>
</dbReference>
<feature type="compositionally biased region" description="Basic and acidic residues" evidence="13">
    <location>
        <begin position="899"/>
        <end position="916"/>
    </location>
</feature>
<reference evidence="15" key="1">
    <citation type="submission" date="2022-08" db="UniProtKB">
        <authorList>
            <consortium name="EnsemblMetazoa"/>
        </authorList>
    </citation>
    <scope>IDENTIFICATION</scope>
    <source>
        <strain evidence="15">05x7-T-G4-1.051#20</strain>
    </source>
</reference>
<feature type="compositionally biased region" description="Basic and acidic residues" evidence="13">
    <location>
        <begin position="817"/>
        <end position="828"/>
    </location>
</feature>
<feature type="compositionally biased region" description="Basic and acidic residues" evidence="13">
    <location>
        <begin position="423"/>
        <end position="432"/>
    </location>
</feature>
<name>A0A8W8IE22_MAGGI</name>
<sequence>MYPNWGNVQGGYAIYGQVDPNYQQQMLQWQQMNQMGGQQWGTFVQPAPPLPTGGEAKPPEPPADEKPPLPPEPPPEGGDTKEKDMKPMSETEKLKLTQLQQQAAQWQQQQTWTQQQMHSWGTGMQQQGGMQPQVGNQPGSMQQQQSSMQQQQSSMQQPMAGTTGNVQQKIEAILQEEREFNVQYQQWKKQYDEWREQNQNHPNREQFQQYEQQWMMYQKQMDDKRADIQRRKQTLMQEQGQVSPQQGQQQGQFGGPRPPAPRGGMNQMPGPRGPQMNRGRPDFRPRGPQGQFRPQMNQGPRGNFNSGFQGMSQEEDYEEKGMDLDDDLEEEGNALMNQVNQVEPQGQNMGGPRAPWSMGGNNKFGGQEQQNFGRGMARGQRPPRGRGGRGNQRGGRGGGGGPVPLMSMSFKDQGGETYEGQGEGEKYDDSYERNPNNVPIGQGRGGPRFGFNRGQGDPRPRFQKNNPNQQGFNNPNQGPRFGGRGMQNQGPRFGFQGNQQNLQREGWHGAQEEGRQQAWLQKHLHGGGGGNPQHSGPGDRIKAEPEDQFDGPKDTSQGADSSEIDALRKQQDTLNELKKMEQKTAEKTGDEKDQGNNSGPSDSLMNNEREVQVKKIWGRSLGNKIQKVQACQVQINMDPEDQDKTKGLCPISSALEVQGQIKALEVPDHNNQVLEGQVLFNKDKDPQLQGNMDKGDPLLNSRVIIIKVKMKWVPGDLINMVQEDLVQISWAQGVLGSGAPGPGLNERDQDPNEGPQQPGPNQFTDVTEESQNTGQEQEYPQEDENADNGWQAPWGPGWRGRGRGRRPYRGRGGVGQREPHPAEQKEGPPADDYPDRVGPPEQRHREGYYDREREPFGDYGWHDRRADPYYDRRDPYYDRFDPYPRRYDPYDRPPPPPDPYDRRPPPPPDPFDRRPYPEPYSRPYDYGRDYYDAYRPPPPVEDRPFQKPEVIDHAHKSSGDFLSRAPETPYVAPQTVIDYGHGRSTEEKERPPSATDRDRDRFRDPGSYRSPSHDRNVHEPRIEVVKVEDLLILPGRRTRPPQIVVILRGLPGSGKTYVGKLVKDKEVQHGGGAPRMLCLDDYFMTEVEKTEKDPETGKKVKKKVLEYEYEPELEVSYRQNMFKSFKKTIDDGFFPFIIVDAVNEKVKHFEEFWSYAKSKGFQVYIAEIEADITACSKRNTHHRSMKDIEKIKKYWEETPRHYLRLDVRALLQEDSITEVEMEDTESNTSEKRRKTESDEEEDLKIGGVHIKKSKWEVGTEEELDKLDGLVHQKKRRPATPVSIDDFLGEYYSKPLAPGQKRVRWADVEERKEQLRRHSSTELNTYNTIKSILLKKEEFLNLHYKRTLKSVC</sequence>
<evidence type="ECO:0000256" key="7">
    <source>
        <dbReference type="ARBA" id="ARBA00023163"/>
    </source>
</evidence>
<keyword evidence="6" id="KW-0805">Transcription regulation</keyword>
<dbReference type="Pfam" id="PF26583">
    <property type="entry name" value="Spectrin_YLPM1"/>
    <property type="match status" value="1"/>
</dbReference>
<keyword evidence="3" id="KW-0678">Repressor</keyword>
<dbReference type="Gene3D" id="3.40.50.300">
    <property type="entry name" value="P-loop containing nucleotide triphosphate hydrolases"/>
    <property type="match status" value="1"/>
</dbReference>
<comment type="subcellular location">
    <subcellularLocation>
        <location evidence="1">Nucleus speckle</location>
    </subcellularLocation>
</comment>
<feature type="region of interest" description="Disordered" evidence="13">
    <location>
        <begin position="39"/>
        <end position="166"/>
    </location>
</feature>
<protein>
    <recommendedName>
        <fullName evidence="11">YLP motif-containing protein 1</fullName>
    </recommendedName>
    <alternativeName>
        <fullName evidence="12">Nuclear protein ZAP3</fullName>
    </alternativeName>
</protein>
<evidence type="ECO:0000256" key="4">
    <source>
        <dbReference type="ARBA" id="ARBA00022499"/>
    </source>
</evidence>
<keyword evidence="16" id="KW-1185">Reference proteome</keyword>
<evidence type="ECO:0000256" key="1">
    <source>
        <dbReference type="ARBA" id="ARBA00004324"/>
    </source>
</evidence>
<dbReference type="PANTHER" id="PTHR13413:SF0">
    <property type="entry name" value="YLP MOTIF-CONTAINING PROTEIN 1"/>
    <property type="match status" value="1"/>
</dbReference>
<feature type="compositionally biased region" description="Basic and acidic residues" evidence="13">
    <location>
        <begin position="505"/>
        <end position="515"/>
    </location>
</feature>
<dbReference type="FunFam" id="3.40.50.300:FF:000399">
    <property type="entry name" value="YLP motif containing 1"/>
    <property type="match status" value="1"/>
</dbReference>
<dbReference type="SUPFAM" id="SSF52540">
    <property type="entry name" value="P-loop containing nucleoside triphosphate hydrolases"/>
    <property type="match status" value="1"/>
</dbReference>
<feature type="compositionally biased region" description="Low complexity" evidence="13">
    <location>
        <begin position="96"/>
        <end position="157"/>
    </location>
</feature>
<keyword evidence="5" id="KW-0832">Ubl conjugation</keyword>
<feature type="compositionally biased region" description="Basic and acidic residues" evidence="13">
    <location>
        <begin position="78"/>
        <end position="95"/>
    </location>
</feature>
<feature type="compositionally biased region" description="Low complexity" evidence="13">
    <location>
        <begin position="752"/>
        <end position="762"/>
    </location>
</feature>
<evidence type="ECO:0000256" key="10">
    <source>
        <dbReference type="ARBA" id="ARBA00065932"/>
    </source>
</evidence>
<accession>A0A8W8IE22</accession>
<dbReference type="InterPro" id="IPR027417">
    <property type="entry name" value="P-loop_NTPase"/>
</dbReference>
<evidence type="ECO:0000259" key="14">
    <source>
        <dbReference type="Pfam" id="PF26583"/>
    </source>
</evidence>
<feature type="compositionally biased region" description="Low complexity" evidence="13">
    <location>
        <begin position="237"/>
        <end position="251"/>
    </location>
</feature>
<evidence type="ECO:0000256" key="12">
    <source>
        <dbReference type="ARBA" id="ARBA00083294"/>
    </source>
</evidence>
<organism evidence="15 16">
    <name type="scientific">Magallana gigas</name>
    <name type="common">Pacific oyster</name>
    <name type="synonym">Crassostrea gigas</name>
    <dbReference type="NCBI Taxonomy" id="29159"/>
    <lineage>
        <taxon>Eukaryota</taxon>
        <taxon>Metazoa</taxon>
        <taxon>Spiralia</taxon>
        <taxon>Lophotrochozoa</taxon>
        <taxon>Mollusca</taxon>
        <taxon>Bivalvia</taxon>
        <taxon>Autobranchia</taxon>
        <taxon>Pteriomorphia</taxon>
        <taxon>Ostreida</taxon>
        <taxon>Ostreoidea</taxon>
        <taxon>Ostreidae</taxon>
        <taxon>Magallana</taxon>
    </lineage>
</organism>
<proteinExistence type="predicted"/>
<keyword evidence="8" id="KW-0539">Nucleus</keyword>
<keyword evidence="7" id="KW-0804">Transcription</keyword>